<organism evidence="1 2">
    <name type="scientific">Punica granatum</name>
    <name type="common">Pomegranate</name>
    <dbReference type="NCBI Taxonomy" id="22663"/>
    <lineage>
        <taxon>Eukaryota</taxon>
        <taxon>Viridiplantae</taxon>
        <taxon>Streptophyta</taxon>
        <taxon>Embryophyta</taxon>
        <taxon>Tracheophyta</taxon>
        <taxon>Spermatophyta</taxon>
        <taxon>Magnoliopsida</taxon>
        <taxon>eudicotyledons</taxon>
        <taxon>Gunneridae</taxon>
        <taxon>Pentapetalae</taxon>
        <taxon>rosids</taxon>
        <taxon>malvids</taxon>
        <taxon>Myrtales</taxon>
        <taxon>Lythraceae</taxon>
        <taxon>Punica</taxon>
    </lineage>
</organism>
<evidence type="ECO:0000313" key="1">
    <source>
        <dbReference type="EMBL" id="PKI73084.1"/>
    </source>
</evidence>
<dbReference type="AlphaFoldDB" id="A0A2I0KX86"/>
<evidence type="ECO:0000313" key="2">
    <source>
        <dbReference type="Proteomes" id="UP000233551"/>
    </source>
</evidence>
<name>A0A2I0KX86_PUNGR</name>
<dbReference type="Proteomes" id="UP000233551">
    <property type="component" value="Unassembled WGS sequence"/>
</dbReference>
<proteinExistence type="predicted"/>
<keyword evidence="2" id="KW-1185">Reference proteome</keyword>
<accession>A0A2I0KX86</accession>
<dbReference type="STRING" id="22663.A0A2I0KX86"/>
<comment type="caution">
    <text evidence="1">The sequence shown here is derived from an EMBL/GenBank/DDBJ whole genome shotgun (WGS) entry which is preliminary data.</text>
</comment>
<feature type="non-terminal residue" evidence="1">
    <location>
        <position position="74"/>
    </location>
</feature>
<gene>
    <name evidence="1" type="ORF">CRG98_006492</name>
</gene>
<sequence>MAMAAALLRRLSSRPATVRLHGSSLRFMASLPNEAAQDKDSARASWIKQLNFSLEDIDPEIADIIELEKARQWK</sequence>
<reference evidence="1 2" key="1">
    <citation type="submission" date="2017-11" db="EMBL/GenBank/DDBJ databases">
        <title>De-novo sequencing of pomegranate (Punica granatum L.) genome.</title>
        <authorList>
            <person name="Akparov Z."/>
            <person name="Amiraslanov A."/>
            <person name="Hajiyeva S."/>
            <person name="Abbasov M."/>
            <person name="Kaur K."/>
            <person name="Hamwieh A."/>
            <person name="Solovyev V."/>
            <person name="Salamov A."/>
            <person name="Braich B."/>
            <person name="Kosarev P."/>
            <person name="Mahmoud A."/>
            <person name="Hajiyev E."/>
            <person name="Babayeva S."/>
            <person name="Izzatullayeva V."/>
            <person name="Mammadov A."/>
            <person name="Mammadov A."/>
            <person name="Sharifova S."/>
            <person name="Ojaghi J."/>
            <person name="Eynullazada K."/>
            <person name="Bayramov B."/>
            <person name="Abdulazimova A."/>
            <person name="Shahmuradov I."/>
        </authorList>
    </citation>
    <scope>NUCLEOTIDE SEQUENCE [LARGE SCALE GENOMIC DNA]</scope>
    <source>
        <strain evidence="2">cv. AG2017</strain>
        <tissue evidence="1">Leaf</tissue>
    </source>
</reference>
<protein>
    <submittedName>
        <fullName evidence="1">Uncharacterized protein</fullName>
    </submittedName>
</protein>
<dbReference type="EMBL" id="PGOL01000291">
    <property type="protein sequence ID" value="PKI73084.1"/>
    <property type="molecule type" value="Genomic_DNA"/>
</dbReference>